<dbReference type="SMART" id="SM00382">
    <property type="entry name" value="AAA"/>
    <property type="match status" value="1"/>
</dbReference>
<dbReference type="SUPFAM" id="SSF52540">
    <property type="entry name" value="P-loop containing nucleoside triphosphate hydrolases"/>
    <property type="match status" value="1"/>
</dbReference>
<sequence>MTNREKIQQKLKYYTEIKLKENGAGVIANEIAEALGLQRNVVSHYLNELCKSGVAIKTNTRPVYFWDTEIINNIEIDEEKKEDKDPFNELIGFDGSLKEQVDQCKAAAIYPKHGLPITLTGESGVGKSYIASLIHKYAIYKECIDEKAPIVTFNCADYANNPELLSANLFGYKKGAFTGADKDRPGLIESANGGYLFLDEVHRLGNEGQEKLFLFLDQGKFRRIGETDKWRRANVRFIFATTENLDEVLLDTFRRRIPIFVDIPSLEKRSISERLNLIYSFYLKEANKLGKDLIVNKSMVNALLSIKGKGNIGLLKNIIISSCANSYRNKLDDDILHINTQDIANNFKNVIKVEKNVYHENLHIIRKEEKYKKVIMKNIDENPIIEESLKNIHQIINMANKCEMDDEKFKKLTTLNMNKILNDVAFNKTKIQSDIITYEFTEKIVKNALEYIRKNYGIKCNGSTTKLMSSSIMILKDMKYSDYMTLSEYKKCDEILKNKIPQSYIIGNKIASIIEENLDYENKNILRLYLSLYINCFCINESKRCNAIIVAHGFSTASSIASVANTVLESFVFESFDMPMDTPVSTVVKKIRGYLQNVDTKKGTIILVDMGSLRDIYKELKSVVKGDLAIINNISTQLALDVANKIINKEEIESIVIEASKNNKTEYKYYKSENRKKAIIVSCISGIGTAEKLKEIMTKCVGDADIEVITQDYNSIKYQDNENKIFKQYDVKLIIATAGIDRDDVPVIEMQNLINNEGEEKIEKALSGVVKEKSIGDIKNDILKLFSLQNILNQLTILNPNKVIEEVEKIVYKYEYELNTKFPNDLKLVLFIHISVMMERLVLRDEIKSHPNENKFMECHSEFFKVSQEIFEDILKEYRVSLPLGEIVIIYEMIQARINIK</sequence>
<name>A0ABR7JKB1_9FIRM</name>
<evidence type="ECO:0000313" key="8">
    <source>
        <dbReference type="EMBL" id="MBC5995354.1"/>
    </source>
</evidence>
<feature type="domain" description="PTS EIIA type-4" evidence="6">
    <location>
        <begin position="544"/>
        <end position="679"/>
    </location>
</feature>
<evidence type="ECO:0000259" key="6">
    <source>
        <dbReference type="PROSITE" id="PS51096"/>
    </source>
</evidence>
<dbReference type="PROSITE" id="PS51372">
    <property type="entry name" value="PRD_2"/>
    <property type="match status" value="1"/>
</dbReference>
<dbReference type="PROSITE" id="PS50045">
    <property type="entry name" value="SIGMA54_INTERACT_4"/>
    <property type="match status" value="1"/>
</dbReference>
<protein>
    <submittedName>
        <fullName evidence="8">Sigma 54-interacting transcriptional regulator</fullName>
    </submittedName>
</protein>
<dbReference type="Pfam" id="PF00874">
    <property type="entry name" value="PRD"/>
    <property type="match status" value="1"/>
</dbReference>
<dbReference type="InterPro" id="IPR036390">
    <property type="entry name" value="WH_DNA-bd_sf"/>
</dbReference>
<dbReference type="Gene3D" id="3.40.50.510">
    <property type="entry name" value="Phosphotransferase system, mannose-type IIA component"/>
    <property type="match status" value="1"/>
</dbReference>
<dbReference type="PANTHER" id="PTHR32071">
    <property type="entry name" value="TRANSCRIPTIONAL REGULATORY PROTEIN"/>
    <property type="match status" value="1"/>
</dbReference>
<proteinExistence type="predicted"/>
<dbReference type="InterPro" id="IPR027417">
    <property type="entry name" value="P-loop_NTPase"/>
</dbReference>
<dbReference type="SUPFAM" id="SSF53062">
    <property type="entry name" value="PTS system fructose IIA component-like"/>
    <property type="match status" value="1"/>
</dbReference>
<evidence type="ECO:0000256" key="4">
    <source>
        <dbReference type="ARBA" id="ARBA00023125"/>
    </source>
</evidence>
<organism evidence="8 9">
    <name type="scientific">Romboutsia faecis</name>
    <dbReference type="NCBI Taxonomy" id="2764597"/>
    <lineage>
        <taxon>Bacteria</taxon>
        <taxon>Bacillati</taxon>
        <taxon>Bacillota</taxon>
        <taxon>Clostridia</taxon>
        <taxon>Peptostreptococcales</taxon>
        <taxon>Peptostreptococcaceae</taxon>
        <taxon>Romboutsia</taxon>
    </lineage>
</organism>
<keyword evidence="9" id="KW-1185">Reference proteome</keyword>
<evidence type="ECO:0000256" key="2">
    <source>
        <dbReference type="ARBA" id="ARBA00022741"/>
    </source>
</evidence>
<keyword evidence="1" id="KW-0808">Transferase</keyword>
<dbReference type="InterPro" id="IPR036634">
    <property type="entry name" value="PRD_sf"/>
</dbReference>
<dbReference type="Pfam" id="PF03610">
    <property type="entry name" value="EIIA-man"/>
    <property type="match status" value="1"/>
</dbReference>
<dbReference type="InterPro" id="IPR011608">
    <property type="entry name" value="PRD"/>
</dbReference>
<dbReference type="InterPro" id="IPR003593">
    <property type="entry name" value="AAA+_ATPase"/>
</dbReference>
<evidence type="ECO:0000256" key="1">
    <source>
        <dbReference type="ARBA" id="ARBA00022679"/>
    </source>
</evidence>
<feature type="domain" description="PRD" evidence="7">
    <location>
        <begin position="798"/>
        <end position="901"/>
    </location>
</feature>
<feature type="domain" description="Sigma-54 factor interaction" evidence="5">
    <location>
        <begin position="90"/>
        <end position="324"/>
    </location>
</feature>
<dbReference type="RefSeq" id="WP_153971438.1">
    <property type="nucleotide sequence ID" value="NZ_JACRWE010000001.1"/>
</dbReference>
<evidence type="ECO:0000259" key="5">
    <source>
        <dbReference type="PROSITE" id="PS50045"/>
    </source>
</evidence>
<dbReference type="EMBL" id="JACRWE010000001">
    <property type="protein sequence ID" value="MBC5995354.1"/>
    <property type="molecule type" value="Genomic_DNA"/>
</dbReference>
<dbReference type="CDD" id="cd00009">
    <property type="entry name" value="AAA"/>
    <property type="match status" value="1"/>
</dbReference>
<evidence type="ECO:0000256" key="3">
    <source>
        <dbReference type="ARBA" id="ARBA00022840"/>
    </source>
</evidence>
<dbReference type="PANTHER" id="PTHR32071:SF38">
    <property type="entry name" value="PSP OPERON TRANSCRIPTIONAL ACTIVATOR"/>
    <property type="match status" value="1"/>
</dbReference>
<keyword evidence="3" id="KW-0067">ATP-binding</keyword>
<dbReference type="Gene3D" id="3.40.50.300">
    <property type="entry name" value="P-loop containing nucleotide triphosphate hydrolases"/>
    <property type="match status" value="1"/>
</dbReference>
<keyword evidence="2" id="KW-0547">Nucleotide-binding</keyword>
<dbReference type="SUPFAM" id="SSF63520">
    <property type="entry name" value="PTS-regulatory domain, PRD"/>
    <property type="match status" value="1"/>
</dbReference>
<evidence type="ECO:0000313" key="9">
    <source>
        <dbReference type="Proteomes" id="UP000609849"/>
    </source>
</evidence>
<dbReference type="InterPro" id="IPR002078">
    <property type="entry name" value="Sigma_54_int"/>
</dbReference>
<dbReference type="InterPro" id="IPR036662">
    <property type="entry name" value="PTS_EIIA_man-typ_sf"/>
</dbReference>
<reference evidence="8 9" key="1">
    <citation type="submission" date="2020-08" db="EMBL/GenBank/DDBJ databases">
        <authorList>
            <person name="Liu C."/>
            <person name="Sun Q."/>
        </authorList>
    </citation>
    <scope>NUCLEOTIDE SEQUENCE [LARGE SCALE GENOMIC DNA]</scope>
    <source>
        <strain evidence="8 9">NSJ-18</strain>
    </source>
</reference>
<dbReference type="Proteomes" id="UP000609849">
    <property type="component" value="Unassembled WGS sequence"/>
</dbReference>
<comment type="caution">
    <text evidence="8">The sequence shown here is derived from an EMBL/GenBank/DDBJ whole genome shotgun (WGS) entry which is preliminary data.</text>
</comment>
<accession>A0ABR7JKB1</accession>
<dbReference type="Gene3D" id="3.40.50.2300">
    <property type="match status" value="1"/>
</dbReference>
<dbReference type="Gene3D" id="1.10.1790.10">
    <property type="entry name" value="PRD domain"/>
    <property type="match status" value="1"/>
</dbReference>
<dbReference type="SUPFAM" id="SSF46785">
    <property type="entry name" value="Winged helix' DNA-binding domain"/>
    <property type="match status" value="1"/>
</dbReference>
<gene>
    <name evidence="8" type="ORF">H8923_01160</name>
</gene>
<keyword evidence="4" id="KW-0238">DNA-binding</keyword>
<dbReference type="Pfam" id="PF00158">
    <property type="entry name" value="Sigma54_activat"/>
    <property type="match status" value="1"/>
</dbReference>
<dbReference type="InterPro" id="IPR004701">
    <property type="entry name" value="PTS_EIIA_man-typ"/>
</dbReference>
<dbReference type="PROSITE" id="PS51096">
    <property type="entry name" value="PTS_EIIA_TYPE_4"/>
    <property type="match status" value="1"/>
</dbReference>
<evidence type="ECO:0000259" key="7">
    <source>
        <dbReference type="PROSITE" id="PS51372"/>
    </source>
</evidence>